<dbReference type="Gene3D" id="4.10.280.10">
    <property type="entry name" value="Helix-loop-helix DNA-binding domain"/>
    <property type="match status" value="1"/>
</dbReference>
<feature type="compositionally biased region" description="Polar residues" evidence="5">
    <location>
        <begin position="197"/>
        <end position="209"/>
    </location>
</feature>
<feature type="transmembrane region" description="Helical" evidence="6">
    <location>
        <begin position="332"/>
        <end position="351"/>
    </location>
</feature>
<dbReference type="PROSITE" id="PS50888">
    <property type="entry name" value="BHLH"/>
    <property type="match status" value="1"/>
</dbReference>
<keyword evidence="6" id="KW-0812">Transmembrane</keyword>
<evidence type="ECO:0000256" key="3">
    <source>
        <dbReference type="ARBA" id="ARBA00023163"/>
    </source>
</evidence>
<comment type="subcellular location">
    <subcellularLocation>
        <location evidence="1">Nucleus</location>
    </subcellularLocation>
</comment>
<dbReference type="GO" id="GO:0046983">
    <property type="term" value="F:protein dimerization activity"/>
    <property type="evidence" value="ECO:0007669"/>
    <property type="project" value="InterPro"/>
</dbReference>
<feature type="region of interest" description="Disordered" evidence="5">
    <location>
        <begin position="197"/>
        <end position="264"/>
    </location>
</feature>
<dbReference type="PANTHER" id="PTHR46807">
    <property type="entry name" value="TRANSCRIPTION FACTOR PIF3"/>
    <property type="match status" value="1"/>
</dbReference>
<evidence type="ECO:0000256" key="1">
    <source>
        <dbReference type="ARBA" id="ARBA00004123"/>
    </source>
</evidence>
<dbReference type="CDD" id="cd11445">
    <property type="entry name" value="bHLH_AtPIF_like"/>
    <property type="match status" value="1"/>
</dbReference>
<evidence type="ECO:0000259" key="7">
    <source>
        <dbReference type="PROSITE" id="PS50888"/>
    </source>
</evidence>
<organism evidence="8 9">
    <name type="scientific">Cuscuta campestris</name>
    <dbReference type="NCBI Taxonomy" id="132261"/>
    <lineage>
        <taxon>Eukaryota</taxon>
        <taxon>Viridiplantae</taxon>
        <taxon>Streptophyta</taxon>
        <taxon>Embryophyta</taxon>
        <taxon>Tracheophyta</taxon>
        <taxon>Spermatophyta</taxon>
        <taxon>Magnoliopsida</taxon>
        <taxon>eudicotyledons</taxon>
        <taxon>Gunneridae</taxon>
        <taxon>Pentapetalae</taxon>
        <taxon>asterids</taxon>
        <taxon>lamiids</taxon>
        <taxon>Solanales</taxon>
        <taxon>Convolvulaceae</taxon>
        <taxon>Cuscuteae</taxon>
        <taxon>Cuscuta</taxon>
        <taxon>Cuscuta subgen. Grammica</taxon>
        <taxon>Cuscuta sect. Cleistogrammica</taxon>
    </lineage>
</organism>
<dbReference type="FunFam" id="4.10.280.10:FF:000004">
    <property type="entry name" value="Basic helix-loop-helix transcription factor"/>
    <property type="match status" value="1"/>
</dbReference>
<keyword evidence="9" id="KW-1185">Reference proteome</keyword>
<dbReference type="SUPFAM" id="SSF47459">
    <property type="entry name" value="HLH, helix-loop-helix DNA-binding domain"/>
    <property type="match status" value="1"/>
</dbReference>
<evidence type="ECO:0000256" key="6">
    <source>
        <dbReference type="SAM" id="Phobius"/>
    </source>
</evidence>
<keyword evidence="4" id="KW-0539">Nucleus</keyword>
<proteinExistence type="predicted"/>
<evidence type="ECO:0000313" key="8">
    <source>
        <dbReference type="EMBL" id="VFQ70384.1"/>
    </source>
</evidence>
<dbReference type="InterPro" id="IPR044273">
    <property type="entry name" value="PIF3-like"/>
</dbReference>
<name>A0A484L2F1_9ASTE</name>
<reference evidence="8 9" key="1">
    <citation type="submission" date="2018-04" db="EMBL/GenBank/DDBJ databases">
        <authorList>
            <person name="Vogel A."/>
        </authorList>
    </citation>
    <scope>NUCLEOTIDE SEQUENCE [LARGE SCALE GENOMIC DNA]</scope>
</reference>
<dbReference type="GO" id="GO:0010017">
    <property type="term" value="P:red or far-red light signaling pathway"/>
    <property type="evidence" value="ECO:0007669"/>
    <property type="project" value="UniProtKB-ARBA"/>
</dbReference>
<evidence type="ECO:0000256" key="4">
    <source>
        <dbReference type="ARBA" id="ARBA00023242"/>
    </source>
</evidence>
<evidence type="ECO:0000313" key="9">
    <source>
        <dbReference type="Proteomes" id="UP000595140"/>
    </source>
</evidence>
<dbReference type="EMBL" id="OOIL02000889">
    <property type="protein sequence ID" value="VFQ70384.1"/>
    <property type="molecule type" value="Genomic_DNA"/>
</dbReference>
<dbReference type="GO" id="GO:0003700">
    <property type="term" value="F:DNA-binding transcription factor activity"/>
    <property type="evidence" value="ECO:0007669"/>
    <property type="project" value="InterPro"/>
</dbReference>
<dbReference type="PANTHER" id="PTHR46807:SF1">
    <property type="entry name" value="TRANSCRIPTION FACTOR PIF3"/>
    <property type="match status" value="1"/>
</dbReference>
<protein>
    <recommendedName>
        <fullName evidence="7">BHLH domain-containing protein</fullName>
    </recommendedName>
</protein>
<keyword evidence="6" id="KW-0472">Membrane</keyword>
<gene>
    <name evidence="8" type="ORF">CCAM_LOCUS12160</name>
</gene>
<keyword evidence="2" id="KW-0805">Transcription regulation</keyword>
<keyword evidence="3" id="KW-0804">Transcription</keyword>
<dbReference type="GO" id="GO:0005634">
    <property type="term" value="C:nucleus"/>
    <property type="evidence" value="ECO:0007669"/>
    <property type="project" value="UniProtKB-SubCell"/>
</dbReference>
<dbReference type="OrthoDB" id="690068at2759"/>
<dbReference type="SMART" id="SM00353">
    <property type="entry name" value="HLH"/>
    <property type="match status" value="1"/>
</dbReference>
<evidence type="ECO:0000256" key="5">
    <source>
        <dbReference type="SAM" id="MobiDB-lite"/>
    </source>
</evidence>
<dbReference type="Pfam" id="PF00010">
    <property type="entry name" value="HLH"/>
    <property type="match status" value="1"/>
</dbReference>
<dbReference type="Proteomes" id="UP000595140">
    <property type="component" value="Unassembled WGS sequence"/>
</dbReference>
<evidence type="ECO:0000256" key="2">
    <source>
        <dbReference type="ARBA" id="ARBA00023015"/>
    </source>
</evidence>
<dbReference type="InterPro" id="IPR036638">
    <property type="entry name" value="HLH_DNA-bd_sf"/>
</dbReference>
<accession>A0A484L2F1</accession>
<dbReference type="AlphaFoldDB" id="A0A484L2F1"/>
<dbReference type="InterPro" id="IPR011598">
    <property type="entry name" value="bHLH_dom"/>
</dbReference>
<keyword evidence="6" id="KW-1133">Transmembrane helix</keyword>
<feature type="domain" description="BHLH" evidence="7">
    <location>
        <begin position="251"/>
        <end position="300"/>
    </location>
</feature>
<dbReference type="InterPro" id="IPR047265">
    <property type="entry name" value="PIF1-like_bHLH"/>
</dbReference>
<sequence length="378" mass="41408">MSPPTSSAVLSCFPDSVVTANELPAQNGFAASNVSDIMISNASGNLDSVLVNSGPVEVSACKGMQKQEASVARSRPTLLNFYHFFRSLGRENLENANCVRPPKPPPAKTCSTLKTETDLSDQTDLQFAKIEHARATDKTHEELFTRDEPNVSLRDGLMNGPNPNLYAQCIYPDAKRGVRGGYTAVEAGVTCSSVCSGFSPERSSNNHSNSLKRKNRDDEESGCPNDDTENECNSLNTIVPDQRGLRPKRRRAAELLNPSERRRRNKINEKMRALQELIPNCNKTDKASILDEAIVYLKTLQLQVQIMSMGTGFCMPQMMYPAGMHAAQMQQFPLMGLGVGINMGMIMGFGMRMQAMNGGSPIQATSEDLSHPSLAQKR</sequence>
<feature type="compositionally biased region" description="Acidic residues" evidence="5">
    <location>
        <begin position="218"/>
        <end position="230"/>
    </location>
</feature>